<dbReference type="AlphaFoldDB" id="A0A1U7Z579"/>
<dbReference type="PANTHER" id="PTHR33670:SF1">
    <property type="entry name" value="OS09G0416300 PROTEIN"/>
    <property type="match status" value="1"/>
</dbReference>
<proteinExistence type="predicted"/>
<accession>A0A1U7Z579</accession>
<dbReference type="Proteomes" id="UP000189703">
    <property type="component" value="Unplaced"/>
</dbReference>
<sequence>MGTEILRPQYCLIDELRVNSAVFPRRKPYAGNHRPCRKQSIGPEPRKRITHTEPSVSHRSTASFDYSKPSLPKNLVVGQAAIVKRGQSSLDPDRKSEFSTKKTVYGTERLGPKPEMVPKQIRIADAKLFSPRVAVRSDVYAGSSCSISPSPSALPLPSFSKKKDQPALFDDSATKDLRRILGLD</sequence>
<evidence type="ECO:0000313" key="3">
    <source>
        <dbReference type="RefSeq" id="XP_010242559.1"/>
    </source>
</evidence>
<protein>
    <submittedName>
        <fullName evidence="3">Uncharacterized protein LOC104586882</fullName>
    </submittedName>
</protein>
<dbReference type="eggNOG" id="ENOG502S65G">
    <property type="taxonomic scope" value="Eukaryota"/>
</dbReference>
<dbReference type="GeneID" id="104586882"/>
<evidence type="ECO:0000256" key="1">
    <source>
        <dbReference type="SAM" id="MobiDB-lite"/>
    </source>
</evidence>
<gene>
    <name evidence="3" type="primary">LOC104586882</name>
</gene>
<reference evidence="3" key="1">
    <citation type="submission" date="2025-08" db="UniProtKB">
        <authorList>
            <consortium name="RefSeq"/>
        </authorList>
    </citation>
    <scope>IDENTIFICATION</scope>
</reference>
<feature type="region of interest" description="Disordered" evidence="1">
    <location>
        <begin position="29"/>
        <end position="64"/>
    </location>
</feature>
<dbReference type="PANTHER" id="PTHR33670">
    <property type="entry name" value="SPLICING FACTOR, PROLINE- AND GLUTAMINE-RICH-LIKE"/>
    <property type="match status" value="1"/>
</dbReference>
<dbReference type="RefSeq" id="XP_010242559.1">
    <property type="nucleotide sequence ID" value="XM_010244257.2"/>
</dbReference>
<organism evidence="2 3">
    <name type="scientific">Nelumbo nucifera</name>
    <name type="common">Sacred lotus</name>
    <dbReference type="NCBI Taxonomy" id="4432"/>
    <lineage>
        <taxon>Eukaryota</taxon>
        <taxon>Viridiplantae</taxon>
        <taxon>Streptophyta</taxon>
        <taxon>Embryophyta</taxon>
        <taxon>Tracheophyta</taxon>
        <taxon>Spermatophyta</taxon>
        <taxon>Magnoliopsida</taxon>
        <taxon>Proteales</taxon>
        <taxon>Nelumbonaceae</taxon>
        <taxon>Nelumbo</taxon>
    </lineage>
</organism>
<evidence type="ECO:0000313" key="2">
    <source>
        <dbReference type="Proteomes" id="UP000189703"/>
    </source>
</evidence>
<keyword evidence="2" id="KW-1185">Reference proteome</keyword>
<dbReference type="OrthoDB" id="770116at2759"/>
<feature type="compositionally biased region" description="Low complexity" evidence="1">
    <location>
        <begin position="143"/>
        <end position="159"/>
    </location>
</feature>
<dbReference type="OMA" id="YNNHVAA"/>
<dbReference type="InterPro" id="IPR028322">
    <property type="entry name" value="PNRC-like_rgn"/>
</dbReference>
<dbReference type="InParanoid" id="A0A1U7Z579"/>
<feature type="compositionally biased region" description="Polar residues" evidence="1">
    <location>
        <begin position="52"/>
        <end position="64"/>
    </location>
</feature>
<feature type="region of interest" description="Disordered" evidence="1">
    <location>
        <begin position="142"/>
        <end position="167"/>
    </location>
</feature>
<dbReference type="Pfam" id="PF15365">
    <property type="entry name" value="PNRC"/>
    <property type="match status" value="1"/>
</dbReference>
<dbReference type="KEGG" id="nnu:104586882"/>
<dbReference type="GO" id="GO:0016071">
    <property type="term" value="P:mRNA metabolic process"/>
    <property type="evidence" value="ECO:0007669"/>
    <property type="project" value="UniProtKB-ARBA"/>
</dbReference>
<name>A0A1U7Z579_NELNU</name>